<evidence type="ECO:0000256" key="2">
    <source>
        <dbReference type="ARBA" id="ARBA00023125"/>
    </source>
</evidence>
<evidence type="ECO:0000259" key="6">
    <source>
        <dbReference type="PROSITE" id="PS01124"/>
    </source>
</evidence>
<dbReference type="InterPro" id="IPR011006">
    <property type="entry name" value="CheY-like_superfamily"/>
</dbReference>
<dbReference type="GO" id="GO:0003700">
    <property type="term" value="F:DNA-binding transcription factor activity"/>
    <property type="evidence" value="ECO:0007669"/>
    <property type="project" value="InterPro"/>
</dbReference>
<dbReference type="PROSITE" id="PS50110">
    <property type="entry name" value="RESPONSE_REGULATORY"/>
    <property type="match status" value="1"/>
</dbReference>
<name>A0A430JEE3_9BACL</name>
<keyword evidence="2" id="KW-0238">DNA-binding</keyword>
<dbReference type="Proteomes" id="UP000276128">
    <property type="component" value="Unassembled WGS sequence"/>
</dbReference>
<feature type="domain" description="HTH araC/xylS-type" evidence="6">
    <location>
        <begin position="430"/>
        <end position="528"/>
    </location>
</feature>
<evidence type="ECO:0000313" key="8">
    <source>
        <dbReference type="EMBL" id="RTE09365.1"/>
    </source>
</evidence>
<proteinExistence type="predicted"/>
<dbReference type="InterPro" id="IPR018062">
    <property type="entry name" value="HTH_AraC-typ_CS"/>
</dbReference>
<organism evidence="8 9">
    <name type="scientific">Paenibacillus whitsoniae</name>
    <dbReference type="NCBI Taxonomy" id="2496558"/>
    <lineage>
        <taxon>Bacteria</taxon>
        <taxon>Bacillati</taxon>
        <taxon>Bacillota</taxon>
        <taxon>Bacilli</taxon>
        <taxon>Bacillales</taxon>
        <taxon>Paenibacillaceae</taxon>
        <taxon>Paenibacillus</taxon>
    </lineage>
</organism>
<dbReference type="PANTHER" id="PTHR43280">
    <property type="entry name" value="ARAC-FAMILY TRANSCRIPTIONAL REGULATOR"/>
    <property type="match status" value="1"/>
</dbReference>
<dbReference type="GO" id="GO:0000160">
    <property type="term" value="P:phosphorelay signal transduction system"/>
    <property type="evidence" value="ECO:0007669"/>
    <property type="project" value="InterPro"/>
</dbReference>
<keyword evidence="5" id="KW-0175">Coiled coil</keyword>
<gene>
    <name evidence="8" type="ORF">EJQ19_13405</name>
</gene>
<comment type="caution">
    <text evidence="8">The sequence shown here is derived from an EMBL/GenBank/DDBJ whole genome shotgun (WGS) entry which is preliminary data.</text>
</comment>
<dbReference type="PROSITE" id="PS00041">
    <property type="entry name" value="HTH_ARAC_FAMILY_1"/>
    <property type="match status" value="1"/>
</dbReference>
<dbReference type="RefSeq" id="WP_126141728.1">
    <property type="nucleotide sequence ID" value="NZ_RXHU01000034.1"/>
</dbReference>
<protein>
    <submittedName>
        <fullName evidence="8">Response regulator</fullName>
    </submittedName>
</protein>
<evidence type="ECO:0000256" key="1">
    <source>
        <dbReference type="ARBA" id="ARBA00023015"/>
    </source>
</evidence>
<reference evidence="8 9" key="1">
    <citation type="submission" date="2018-12" db="EMBL/GenBank/DDBJ databases">
        <title>Bacillus ochoae sp. nov., Paenibacillus whitsoniae sp. nov., Paenibacillus spiritus sp. nov. Isolated from the Mars Exploration Rover during spacecraft assembly.</title>
        <authorList>
            <person name="Seuylemezian A."/>
            <person name="Vaishampayan P."/>
        </authorList>
    </citation>
    <scope>NUCLEOTIDE SEQUENCE [LARGE SCALE GENOMIC DNA]</scope>
    <source>
        <strain evidence="8 9">MER 54</strain>
    </source>
</reference>
<accession>A0A430JEE3</accession>
<dbReference type="OrthoDB" id="9794370at2"/>
<keyword evidence="1" id="KW-0805">Transcription regulation</keyword>
<evidence type="ECO:0000256" key="5">
    <source>
        <dbReference type="SAM" id="Coils"/>
    </source>
</evidence>
<dbReference type="SMART" id="SM00448">
    <property type="entry name" value="REC"/>
    <property type="match status" value="1"/>
</dbReference>
<keyword evidence="3" id="KW-0804">Transcription</keyword>
<evidence type="ECO:0000256" key="3">
    <source>
        <dbReference type="ARBA" id="ARBA00023163"/>
    </source>
</evidence>
<dbReference type="PANTHER" id="PTHR43280:SF28">
    <property type="entry name" value="HTH-TYPE TRANSCRIPTIONAL ACTIVATOR RHAS"/>
    <property type="match status" value="1"/>
</dbReference>
<dbReference type="Pfam" id="PF00072">
    <property type="entry name" value="Response_reg"/>
    <property type="match status" value="1"/>
</dbReference>
<dbReference type="SUPFAM" id="SSF46689">
    <property type="entry name" value="Homeodomain-like"/>
    <property type="match status" value="2"/>
</dbReference>
<dbReference type="CDD" id="cd17536">
    <property type="entry name" value="REC_YesN-like"/>
    <property type="match status" value="1"/>
</dbReference>
<feature type="domain" description="Response regulatory" evidence="7">
    <location>
        <begin position="3"/>
        <end position="120"/>
    </location>
</feature>
<evidence type="ECO:0000313" key="9">
    <source>
        <dbReference type="Proteomes" id="UP000276128"/>
    </source>
</evidence>
<evidence type="ECO:0000256" key="4">
    <source>
        <dbReference type="PROSITE-ProRule" id="PRU00169"/>
    </source>
</evidence>
<keyword evidence="4" id="KW-0597">Phosphoprotein</keyword>
<keyword evidence="9" id="KW-1185">Reference proteome</keyword>
<feature type="modified residue" description="4-aspartylphosphate" evidence="4">
    <location>
        <position position="55"/>
    </location>
</feature>
<dbReference type="AlphaFoldDB" id="A0A430JEE3"/>
<dbReference type="InterPro" id="IPR018060">
    <property type="entry name" value="HTH_AraC"/>
</dbReference>
<dbReference type="InterPro" id="IPR001789">
    <property type="entry name" value="Sig_transdc_resp-reg_receiver"/>
</dbReference>
<dbReference type="Gene3D" id="3.40.50.2300">
    <property type="match status" value="1"/>
</dbReference>
<dbReference type="PROSITE" id="PS01124">
    <property type="entry name" value="HTH_ARAC_FAMILY_2"/>
    <property type="match status" value="1"/>
</dbReference>
<dbReference type="SMART" id="SM00342">
    <property type="entry name" value="HTH_ARAC"/>
    <property type="match status" value="1"/>
</dbReference>
<dbReference type="SUPFAM" id="SSF52172">
    <property type="entry name" value="CheY-like"/>
    <property type="match status" value="1"/>
</dbReference>
<dbReference type="Pfam" id="PF12833">
    <property type="entry name" value="HTH_18"/>
    <property type="match status" value="1"/>
</dbReference>
<dbReference type="GO" id="GO:0043565">
    <property type="term" value="F:sequence-specific DNA binding"/>
    <property type="evidence" value="ECO:0007669"/>
    <property type="project" value="InterPro"/>
</dbReference>
<sequence length="534" mass="60706">MYEVLLVDDEALARNDVKSMLSWEEHGFVICGEAQNGEMALAMMEQHLPHIAIIDVSMPIMDGVELCRRIKKRFAKVKMIMLSSFDDYDYVRTCLMNGAMDYLLKHRLNGEALVSLLNKAVQELQSEEREHEARNAQTRMMESLSPVMLREHVANVAREGHETGDALQEFVRQSGVYADAVTYGTAVVQIVPFLLVTERLTDVQKNDLVHKATEVMQLAVGDVQKRTVGYVGEGRFIVLFSFAERSEHAVMTQMKQAMSALSHTLEKFLNLRSIFTVGSLCGSLRQVAVSYRTADQEMNAMYAQGLQAPMLRETLFHEESKQLRLYVEQLDLDKIVQLLTLMFAEVRTLPAYAIKVQMMVSELLHLMEMTLKRQFAHISPEDHSLIPSRNEIARLHTVPELGEWMIAYYTRVTEVIKKQQAGGPYSRHIAKAVQYITDHYAANISLDSVASALNLNPSYLSRLFKEETGMTFTEYLNRLRIQKSCLHMEAGALALKQISSEVGFVSYTYFFKVFKTITGTTPQAYIDLLKQSKL</sequence>
<dbReference type="Gene3D" id="1.10.10.60">
    <property type="entry name" value="Homeodomain-like"/>
    <property type="match status" value="2"/>
</dbReference>
<feature type="coiled-coil region" evidence="5">
    <location>
        <begin position="114"/>
        <end position="141"/>
    </location>
</feature>
<evidence type="ECO:0000259" key="7">
    <source>
        <dbReference type="PROSITE" id="PS50110"/>
    </source>
</evidence>
<dbReference type="EMBL" id="RXHU01000034">
    <property type="protein sequence ID" value="RTE09365.1"/>
    <property type="molecule type" value="Genomic_DNA"/>
</dbReference>
<dbReference type="InterPro" id="IPR009057">
    <property type="entry name" value="Homeodomain-like_sf"/>
</dbReference>